<dbReference type="RefSeq" id="WP_206847945.1">
    <property type="nucleotide sequence ID" value="NZ_CP065956.1"/>
</dbReference>
<accession>A0ABX7PXW0</accession>
<dbReference type="EMBL" id="CP065956">
    <property type="protein sequence ID" value="QSR87498.1"/>
    <property type="molecule type" value="Genomic_DNA"/>
</dbReference>
<evidence type="ECO:0000313" key="2">
    <source>
        <dbReference type="Proteomes" id="UP000663088"/>
    </source>
</evidence>
<dbReference type="Proteomes" id="UP000663088">
    <property type="component" value="Chromosome"/>
</dbReference>
<gene>
    <name evidence="1" type="ORF">EM20IM_04025</name>
</gene>
<evidence type="ECO:0000313" key="1">
    <source>
        <dbReference type="EMBL" id="QSR87498.1"/>
    </source>
</evidence>
<organism evidence="1 2">
    <name type="scientific">Candidatus Methylacidiphilum infernorum</name>
    <dbReference type="NCBI Taxonomy" id="511746"/>
    <lineage>
        <taxon>Bacteria</taxon>
        <taxon>Pseudomonadati</taxon>
        <taxon>Verrucomicrobiota</taxon>
        <taxon>Methylacidiphilae</taxon>
        <taxon>Methylacidiphilales</taxon>
        <taxon>Methylacidiphilaceae</taxon>
        <taxon>Methylacidiphilum (ex Ratnadevi et al. 2023)</taxon>
    </lineage>
</organism>
<keyword evidence="2" id="KW-1185">Reference proteome</keyword>
<protein>
    <submittedName>
        <fullName evidence="1">Uncharacterized protein</fullName>
    </submittedName>
</protein>
<name>A0ABX7PXW0_9BACT</name>
<reference evidence="1 2" key="1">
    <citation type="submission" date="2020-12" db="EMBL/GenBank/DDBJ databases">
        <authorList>
            <person name="Awala S.I."/>
            <person name="Gwak J.-H."/>
            <person name="Kim S.-J."/>
            <person name="Rhee S.-K."/>
        </authorList>
    </citation>
    <scope>NUCLEOTIDE SEQUENCE [LARGE SCALE GENOMIC DNA]</scope>
    <source>
        <strain evidence="1 2">IT5</strain>
    </source>
</reference>
<sequence length="173" mass="19975">MQAYKDWVRSFWSNSSNPEVMATAFRILAEKIHPLVLGDAFRSGQQINMLAKKLLAFHQKNDEEITRIVEKFAHGFTTHDYPLSRTEVRELLGEEQVPHPDPEEMDLTWELFCGFAEEMKLRENFSPEAVFNEPADSNQPQGMIQVSLQLARIESSTRSTVLERKLRITRAPL</sequence>
<proteinExistence type="predicted"/>